<name>A0A517W3P2_9PLAN</name>
<dbReference type="EC" id="3.4.24.-" evidence="2"/>
<reference evidence="2 3" key="1">
    <citation type="submission" date="2019-03" db="EMBL/GenBank/DDBJ databases">
        <title>Deep-cultivation of Planctomycetes and their phenomic and genomic characterization uncovers novel biology.</title>
        <authorList>
            <person name="Wiegand S."/>
            <person name="Jogler M."/>
            <person name="Boedeker C."/>
            <person name="Pinto D."/>
            <person name="Vollmers J."/>
            <person name="Rivas-Marin E."/>
            <person name="Kohn T."/>
            <person name="Peeters S.H."/>
            <person name="Heuer A."/>
            <person name="Rast P."/>
            <person name="Oberbeckmann S."/>
            <person name="Bunk B."/>
            <person name="Jeske O."/>
            <person name="Meyerdierks A."/>
            <person name="Storesund J.E."/>
            <person name="Kallscheuer N."/>
            <person name="Luecker S."/>
            <person name="Lage O.M."/>
            <person name="Pohl T."/>
            <person name="Merkel B.J."/>
            <person name="Hornburger P."/>
            <person name="Mueller R.-W."/>
            <person name="Bruemmer F."/>
            <person name="Labrenz M."/>
            <person name="Spormann A.M."/>
            <person name="Op den Camp H."/>
            <person name="Overmann J."/>
            <person name="Amann R."/>
            <person name="Jetten M.S.M."/>
            <person name="Mascher T."/>
            <person name="Medema M.H."/>
            <person name="Devos D.P."/>
            <person name="Kaster A.-K."/>
            <person name="Ovreas L."/>
            <person name="Rohde M."/>
            <person name="Galperin M.Y."/>
            <person name="Jogler C."/>
        </authorList>
    </citation>
    <scope>NUCLEOTIDE SEQUENCE [LARGE SCALE GENOMIC DNA]</scope>
    <source>
        <strain evidence="2 3">V144</strain>
    </source>
</reference>
<dbReference type="CDD" id="cd19481">
    <property type="entry name" value="RecA-like_protease"/>
    <property type="match status" value="1"/>
</dbReference>
<dbReference type="PANTHER" id="PTHR23077">
    <property type="entry name" value="AAA-FAMILY ATPASE"/>
    <property type="match status" value="1"/>
</dbReference>
<dbReference type="InterPro" id="IPR050168">
    <property type="entry name" value="AAA_ATPase_domain"/>
</dbReference>
<dbReference type="RefSeq" id="WP_144989771.1">
    <property type="nucleotide sequence ID" value="NZ_CP037920.1"/>
</dbReference>
<feature type="domain" description="AAA+ ATPase" evidence="1">
    <location>
        <begin position="120"/>
        <end position="252"/>
    </location>
</feature>
<organism evidence="2 3">
    <name type="scientific">Gimesia aquarii</name>
    <dbReference type="NCBI Taxonomy" id="2527964"/>
    <lineage>
        <taxon>Bacteria</taxon>
        <taxon>Pseudomonadati</taxon>
        <taxon>Planctomycetota</taxon>
        <taxon>Planctomycetia</taxon>
        <taxon>Planctomycetales</taxon>
        <taxon>Planctomycetaceae</taxon>
        <taxon>Gimesia</taxon>
    </lineage>
</organism>
<keyword evidence="2" id="KW-0378">Hydrolase</keyword>
<evidence type="ECO:0000259" key="1">
    <source>
        <dbReference type="SMART" id="SM00382"/>
    </source>
</evidence>
<evidence type="ECO:0000313" key="2">
    <source>
        <dbReference type="EMBL" id="QDT99874.1"/>
    </source>
</evidence>
<keyword evidence="2" id="KW-0645">Protease</keyword>
<sequence>MATAQQIKALLKSYGESDNEMFLSVALQIAAHEARSGKGKLGSELKKLVDEIQEKQRSAKISGTLPIARPSGELATLLAASYPKTHINDMVLSEDQQAIIHQVVIEYRQHSKLREHGLSAKRKLLLVGPPGVGKTMTSWALAGELKLPLFTVQFHSLITKFMGETAAKLFAIFEAMYNTPGVYLFDEFDAIGAVRSASNDVGEIRRVLNSFLQFLDQDDSDSLIIAATNLNEMLDEALFRRFDEIITYHIPDNEEINQLIANRLSAFNTKNLNGIQISKKAEGLSHAEICRACDEAAKEAVLNNRRSIRTETLIREVEARLKRKI</sequence>
<proteinExistence type="predicted"/>
<dbReference type="PANTHER" id="PTHR23077:SF198">
    <property type="entry name" value="ATP-DEPENDENT ZINC METALLOPROTEASE FTSH"/>
    <property type="match status" value="1"/>
</dbReference>
<keyword evidence="2" id="KW-0482">Metalloprotease</keyword>
<dbReference type="EMBL" id="CP037920">
    <property type="protein sequence ID" value="QDT99874.1"/>
    <property type="molecule type" value="Genomic_DNA"/>
</dbReference>
<accession>A0A517W3P2</accession>
<dbReference type="AlphaFoldDB" id="A0A517W3P2"/>
<dbReference type="GO" id="GO:0016887">
    <property type="term" value="F:ATP hydrolysis activity"/>
    <property type="evidence" value="ECO:0007669"/>
    <property type="project" value="InterPro"/>
</dbReference>
<dbReference type="InterPro" id="IPR027417">
    <property type="entry name" value="P-loop_NTPase"/>
</dbReference>
<dbReference type="InterPro" id="IPR003593">
    <property type="entry name" value="AAA+_ATPase"/>
</dbReference>
<dbReference type="Pfam" id="PF00004">
    <property type="entry name" value="AAA"/>
    <property type="match status" value="1"/>
</dbReference>
<protein>
    <submittedName>
        <fullName evidence="2">ATP-dependent zinc metalloprotease FtsH</fullName>
        <ecNumber evidence="2">3.4.24.-</ecNumber>
    </submittedName>
</protein>
<dbReference type="GO" id="GO:0006508">
    <property type="term" value="P:proteolysis"/>
    <property type="evidence" value="ECO:0007669"/>
    <property type="project" value="UniProtKB-KW"/>
</dbReference>
<gene>
    <name evidence="2" type="primary">ftsH_5</name>
    <name evidence="2" type="ORF">V144x_53880</name>
</gene>
<dbReference type="KEGG" id="gaw:V144x_53880"/>
<dbReference type="SUPFAM" id="SSF52540">
    <property type="entry name" value="P-loop containing nucleoside triphosphate hydrolases"/>
    <property type="match status" value="1"/>
</dbReference>
<dbReference type="Gene3D" id="3.40.50.300">
    <property type="entry name" value="P-loop containing nucleotide triphosphate hydrolases"/>
    <property type="match status" value="1"/>
</dbReference>
<dbReference type="GO" id="GO:0008237">
    <property type="term" value="F:metallopeptidase activity"/>
    <property type="evidence" value="ECO:0007669"/>
    <property type="project" value="UniProtKB-KW"/>
</dbReference>
<dbReference type="InterPro" id="IPR003959">
    <property type="entry name" value="ATPase_AAA_core"/>
</dbReference>
<evidence type="ECO:0000313" key="3">
    <source>
        <dbReference type="Proteomes" id="UP000318704"/>
    </source>
</evidence>
<dbReference type="SMART" id="SM00382">
    <property type="entry name" value="AAA"/>
    <property type="match status" value="1"/>
</dbReference>
<dbReference type="Proteomes" id="UP000318704">
    <property type="component" value="Chromosome"/>
</dbReference>
<dbReference type="GO" id="GO:0005524">
    <property type="term" value="F:ATP binding"/>
    <property type="evidence" value="ECO:0007669"/>
    <property type="project" value="InterPro"/>
</dbReference>